<sequence>MESIRLSVLDLVPQYNGVQPEAALQEAARLAILSEEWGYDRYWVAEHHDLEGLACTSPEILMSHIGARTQRIRLGSGALLLPHYSPMKVAESFHLLSCLYPGRIDLGIGRAPGGPAHASMALSGNFLQHVADMPESMDSLIRFFENKYKYEDHPVLARPIPQKPPEVWMLGTNEKSGGYAAQFGTGYVFGHFMSEQNGEGVLKAYREHFKPGKLSQSAETIVAVSVICAGSEAEARSLITSSAASMSKNCLVGSPDMIHEELSKLQSILGNREFLILSPISDYDTRLDSYRLLAEQLL</sequence>
<organism evidence="3 4">
    <name type="scientific">Paenibacillus zeisoli</name>
    <dbReference type="NCBI Taxonomy" id="2496267"/>
    <lineage>
        <taxon>Bacteria</taxon>
        <taxon>Bacillati</taxon>
        <taxon>Bacillota</taxon>
        <taxon>Bacilli</taxon>
        <taxon>Bacillales</taxon>
        <taxon>Paenibacillaceae</taxon>
        <taxon>Paenibacillus</taxon>
    </lineage>
</organism>
<reference evidence="3 4" key="1">
    <citation type="submission" date="2018-12" db="EMBL/GenBank/DDBJ databases">
        <authorList>
            <person name="Sun L."/>
            <person name="Chen Z."/>
        </authorList>
    </citation>
    <scope>NUCLEOTIDE SEQUENCE [LARGE SCALE GENOMIC DNA]</scope>
    <source>
        <strain evidence="3 4">3-5-3</strain>
    </source>
</reference>
<dbReference type="RefSeq" id="WP_127199859.1">
    <property type="nucleotide sequence ID" value="NZ_RZNX01000005.1"/>
</dbReference>
<protein>
    <submittedName>
        <fullName evidence="3">MsnO8 family LLM class oxidoreductase</fullName>
        <ecNumber evidence="3">1.-.-.-</ecNumber>
    </submittedName>
</protein>
<dbReference type="PANTHER" id="PTHR30137">
    <property type="entry name" value="LUCIFERASE-LIKE MONOOXYGENASE"/>
    <property type="match status" value="1"/>
</dbReference>
<dbReference type="Gene3D" id="3.20.20.30">
    <property type="entry name" value="Luciferase-like domain"/>
    <property type="match status" value="1"/>
</dbReference>
<comment type="similarity">
    <text evidence="1">To bacterial alkanal monooxygenase alpha and beta chains.</text>
</comment>
<dbReference type="EC" id="1.-.-.-" evidence="3"/>
<evidence type="ECO:0000259" key="2">
    <source>
        <dbReference type="Pfam" id="PF00296"/>
    </source>
</evidence>
<dbReference type="OrthoDB" id="9780518at2"/>
<evidence type="ECO:0000313" key="4">
    <source>
        <dbReference type="Proteomes" id="UP000272464"/>
    </source>
</evidence>
<evidence type="ECO:0000256" key="1">
    <source>
        <dbReference type="ARBA" id="ARBA00007789"/>
    </source>
</evidence>
<dbReference type="InterPro" id="IPR050766">
    <property type="entry name" value="Bact_Lucif_Oxidored"/>
</dbReference>
<dbReference type="NCBIfam" id="TIGR03558">
    <property type="entry name" value="oxido_grp_1"/>
    <property type="match status" value="1"/>
</dbReference>
<dbReference type="EMBL" id="RZNX01000005">
    <property type="protein sequence ID" value="RUT29915.1"/>
    <property type="molecule type" value="Genomic_DNA"/>
</dbReference>
<name>A0A433X782_9BACL</name>
<dbReference type="InterPro" id="IPR036661">
    <property type="entry name" value="Luciferase-like_sf"/>
</dbReference>
<dbReference type="Proteomes" id="UP000272464">
    <property type="component" value="Unassembled WGS sequence"/>
</dbReference>
<feature type="domain" description="Luciferase-like" evidence="2">
    <location>
        <begin position="10"/>
        <end position="239"/>
    </location>
</feature>
<dbReference type="InterPro" id="IPR011251">
    <property type="entry name" value="Luciferase-like_dom"/>
</dbReference>
<dbReference type="Pfam" id="PF00296">
    <property type="entry name" value="Bac_luciferase"/>
    <property type="match status" value="1"/>
</dbReference>
<gene>
    <name evidence="3" type="ORF">EJP77_13980</name>
</gene>
<accession>A0A433X782</accession>
<dbReference type="AlphaFoldDB" id="A0A433X782"/>
<dbReference type="InterPro" id="IPR019949">
    <property type="entry name" value="CmoO-like"/>
</dbReference>
<keyword evidence="4" id="KW-1185">Reference proteome</keyword>
<dbReference type="GO" id="GO:0016705">
    <property type="term" value="F:oxidoreductase activity, acting on paired donors, with incorporation or reduction of molecular oxygen"/>
    <property type="evidence" value="ECO:0007669"/>
    <property type="project" value="InterPro"/>
</dbReference>
<proteinExistence type="predicted"/>
<dbReference type="GO" id="GO:0005829">
    <property type="term" value="C:cytosol"/>
    <property type="evidence" value="ECO:0007669"/>
    <property type="project" value="TreeGrafter"/>
</dbReference>
<evidence type="ECO:0000313" key="3">
    <source>
        <dbReference type="EMBL" id="RUT29915.1"/>
    </source>
</evidence>
<keyword evidence="3" id="KW-0560">Oxidoreductase</keyword>
<dbReference type="PANTHER" id="PTHR30137:SF20">
    <property type="entry name" value="N-ACETYL-S-ALKYLCYSTEINE MONOOXYGENASE"/>
    <property type="match status" value="1"/>
</dbReference>
<comment type="caution">
    <text evidence="3">The sequence shown here is derived from an EMBL/GenBank/DDBJ whole genome shotgun (WGS) entry which is preliminary data.</text>
</comment>
<dbReference type="SUPFAM" id="SSF51679">
    <property type="entry name" value="Bacterial luciferase-like"/>
    <property type="match status" value="1"/>
</dbReference>